<dbReference type="EMBL" id="CADEAL010000119">
    <property type="protein sequence ID" value="CAB1414707.1"/>
    <property type="molecule type" value="Genomic_DNA"/>
</dbReference>
<keyword evidence="1" id="KW-0812">Transmembrane</keyword>
<feature type="transmembrane region" description="Helical" evidence="1">
    <location>
        <begin position="40"/>
        <end position="62"/>
    </location>
</feature>
<sequence>MEQDQKWGVCGQKSEQWKSGSVQQEKKASHQPLWRYWRDLSGVTICIAASVLCLGVCVVVLVRASELQSRVWSLEQRDAQFSAWRVSLEQVEPIILGRLDQILEEKLAARLPKTRDVREAPHSCLCPPGSEWESGSGRFMCRQGN</sequence>
<reference evidence="2" key="1">
    <citation type="submission" date="2020-03" db="EMBL/GenBank/DDBJ databases">
        <authorList>
            <person name="Weist P."/>
        </authorList>
    </citation>
    <scope>NUCLEOTIDE SEQUENCE</scope>
</reference>
<gene>
    <name evidence="2" type="ORF">PLEPLA_LOCUS2416</name>
</gene>
<accession>A0A9N7Y6S6</accession>
<proteinExistence type="predicted"/>
<evidence type="ECO:0000313" key="2">
    <source>
        <dbReference type="EMBL" id="CAB1414707.1"/>
    </source>
</evidence>
<keyword evidence="1" id="KW-0472">Membrane</keyword>
<evidence type="ECO:0000313" key="3">
    <source>
        <dbReference type="Proteomes" id="UP001153269"/>
    </source>
</evidence>
<dbReference type="AlphaFoldDB" id="A0A9N7Y6S6"/>
<dbReference type="Proteomes" id="UP001153269">
    <property type="component" value="Unassembled WGS sequence"/>
</dbReference>
<comment type="caution">
    <text evidence="2">The sequence shown here is derived from an EMBL/GenBank/DDBJ whole genome shotgun (WGS) entry which is preliminary data.</text>
</comment>
<organism evidence="2 3">
    <name type="scientific">Pleuronectes platessa</name>
    <name type="common">European plaice</name>
    <dbReference type="NCBI Taxonomy" id="8262"/>
    <lineage>
        <taxon>Eukaryota</taxon>
        <taxon>Metazoa</taxon>
        <taxon>Chordata</taxon>
        <taxon>Craniata</taxon>
        <taxon>Vertebrata</taxon>
        <taxon>Euteleostomi</taxon>
        <taxon>Actinopterygii</taxon>
        <taxon>Neopterygii</taxon>
        <taxon>Teleostei</taxon>
        <taxon>Neoteleostei</taxon>
        <taxon>Acanthomorphata</taxon>
        <taxon>Carangaria</taxon>
        <taxon>Pleuronectiformes</taxon>
        <taxon>Pleuronectoidei</taxon>
        <taxon>Pleuronectidae</taxon>
        <taxon>Pleuronectes</taxon>
    </lineage>
</organism>
<evidence type="ECO:0000256" key="1">
    <source>
        <dbReference type="SAM" id="Phobius"/>
    </source>
</evidence>
<protein>
    <submittedName>
        <fullName evidence="2">Uncharacterized protein</fullName>
    </submittedName>
</protein>
<keyword evidence="1" id="KW-1133">Transmembrane helix</keyword>
<name>A0A9N7Y6S6_PLEPL</name>
<keyword evidence="3" id="KW-1185">Reference proteome</keyword>